<dbReference type="Pfam" id="PF07690">
    <property type="entry name" value="MFS_1"/>
    <property type="match status" value="1"/>
</dbReference>
<feature type="compositionally biased region" description="Polar residues" evidence="6">
    <location>
        <begin position="103"/>
        <end position="113"/>
    </location>
</feature>
<reference evidence="8" key="1">
    <citation type="journal article" date="2023" name="Mol. Phylogenet. Evol.">
        <title>Genome-scale phylogeny and comparative genomics of the fungal order Sordariales.</title>
        <authorList>
            <person name="Hensen N."/>
            <person name="Bonometti L."/>
            <person name="Westerberg I."/>
            <person name="Brannstrom I.O."/>
            <person name="Guillou S."/>
            <person name="Cros-Aarteil S."/>
            <person name="Calhoun S."/>
            <person name="Haridas S."/>
            <person name="Kuo A."/>
            <person name="Mondo S."/>
            <person name="Pangilinan J."/>
            <person name="Riley R."/>
            <person name="LaButti K."/>
            <person name="Andreopoulos B."/>
            <person name="Lipzen A."/>
            <person name="Chen C."/>
            <person name="Yan M."/>
            <person name="Daum C."/>
            <person name="Ng V."/>
            <person name="Clum A."/>
            <person name="Steindorff A."/>
            <person name="Ohm R.A."/>
            <person name="Martin F."/>
            <person name="Silar P."/>
            <person name="Natvig D.O."/>
            <person name="Lalanne C."/>
            <person name="Gautier V."/>
            <person name="Ament-Velasquez S.L."/>
            <person name="Kruys A."/>
            <person name="Hutchinson M.I."/>
            <person name="Powell A.J."/>
            <person name="Barry K."/>
            <person name="Miller A.N."/>
            <person name="Grigoriev I.V."/>
            <person name="Debuchy R."/>
            <person name="Gladieux P."/>
            <person name="Hiltunen Thoren M."/>
            <person name="Johannesson H."/>
        </authorList>
    </citation>
    <scope>NUCLEOTIDE SEQUENCE</scope>
    <source>
        <strain evidence="8">CBS 103.79</strain>
    </source>
</reference>
<dbReference type="InterPro" id="IPR011701">
    <property type="entry name" value="MFS"/>
</dbReference>
<dbReference type="SUPFAM" id="SSF103473">
    <property type="entry name" value="MFS general substrate transporter"/>
    <property type="match status" value="1"/>
</dbReference>
<feature type="compositionally biased region" description="Pro residues" evidence="6">
    <location>
        <begin position="52"/>
        <end position="66"/>
    </location>
</feature>
<feature type="transmembrane region" description="Helical" evidence="7">
    <location>
        <begin position="453"/>
        <end position="474"/>
    </location>
</feature>
<feature type="transmembrane region" description="Helical" evidence="7">
    <location>
        <begin position="169"/>
        <end position="189"/>
    </location>
</feature>
<dbReference type="Gene3D" id="1.20.1250.20">
    <property type="entry name" value="MFS general substrate transporter like domains"/>
    <property type="match status" value="1"/>
</dbReference>
<evidence type="ECO:0000313" key="9">
    <source>
        <dbReference type="Proteomes" id="UP001303889"/>
    </source>
</evidence>
<dbReference type="GO" id="GO:0016020">
    <property type="term" value="C:membrane"/>
    <property type="evidence" value="ECO:0007669"/>
    <property type="project" value="UniProtKB-SubCell"/>
</dbReference>
<feature type="transmembrane region" description="Helical" evidence="7">
    <location>
        <begin position="322"/>
        <end position="344"/>
    </location>
</feature>
<evidence type="ECO:0000256" key="4">
    <source>
        <dbReference type="ARBA" id="ARBA00022989"/>
    </source>
</evidence>
<dbReference type="Proteomes" id="UP001303889">
    <property type="component" value="Unassembled WGS sequence"/>
</dbReference>
<evidence type="ECO:0000313" key="8">
    <source>
        <dbReference type="EMBL" id="KAK3905631.1"/>
    </source>
</evidence>
<feature type="compositionally biased region" description="Pro residues" evidence="6">
    <location>
        <begin position="76"/>
        <end position="88"/>
    </location>
</feature>
<evidence type="ECO:0000256" key="3">
    <source>
        <dbReference type="ARBA" id="ARBA00022692"/>
    </source>
</evidence>
<name>A0AAN6RXD5_9PEZI</name>
<dbReference type="PANTHER" id="PTHR23502">
    <property type="entry name" value="MAJOR FACILITATOR SUPERFAMILY"/>
    <property type="match status" value="1"/>
</dbReference>
<protein>
    <submittedName>
        <fullName evidence="8">Major facilitator superfamily domain-containing protein</fullName>
    </submittedName>
</protein>
<comment type="subcellular location">
    <subcellularLocation>
        <location evidence="1">Membrane</location>
        <topology evidence="1">Multi-pass membrane protein</topology>
    </subcellularLocation>
</comment>
<feature type="compositionally biased region" description="Gly residues" evidence="6">
    <location>
        <begin position="1"/>
        <end position="10"/>
    </location>
</feature>
<accession>A0AAN6RXD5</accession>
<comment type="similarity">
    <text evidence="2">Belongs to the major facilitator superfamily.</text>
</comment>
<comment type="caution">
    <text evidence="8">The sequence shown here is derived from an EMBL/GenBank/DDBJ whole genome shotgun (WGS) entry which is preliminary data.</text>
</comment>
<feature type="transmembrane region" description="Helical" evidence="7">
    <location>
        <begin position="201"/>
        <end position="226"/>
    </location>
</feature>
<feature type="transmembrane region" description="Helical" evidence="7">
    <location>
        <begin position="233"/>
        <end position="252"/>
    </location>
</feature>
<evidence type="ECO:0000256" key="2">
    <source>
        <dbReference type="ARBA" id="ARBA00008335"/>
    </source>
</evidence>
<feature type="transmembrane region" description="Helical" evidence="7">
    <location>
        <begin position="294"/>
        <end position="316"/>
    </location>
</feature>
<proteinExistence type="inferred from homology"/>
<evidence type="ECO:0000256" key="7">
    <source>
        <dbReference type="SAM" id="Phobius"/>
    </source>
</evidence>
<feature type="transmembrane region" description="Helical" evidence="7">
    <location>
        <begin position="264"/>
        <end position="282"/>
    </location>
</feature>
<sequence length="669" mass="71455">MELSRTGGGETVSKGGKTGPTMVIPPEPPAKELPKPPVVLRTMPPVTIASPSEPPNRPLPPRPTTRPGPKSSDNPRLPPPTRRPPLRPQGPLSMNPPTRPGTAATQSSPTSTVLRFPGSTKRLSWTSIASRRPTKFAQGKYGRVELVPQPTDDPDDPLNWPVWRKELNFYSLMMMVAMTGVAKTIFMTVNAQLAETYDVSYTAVAALTGVPLIFSALTGFVCLLASRMCGKRPLYLASLLLVFIGTVWSTNVRGSYAQCMAARVFQGLGWGAFDTLILGSIQDTYFEHERSFRVAIHSIIAVATTWGGPLLGGVASQGTTGVSLQFTILSAFFVVAVPAVALGVPETAFDRTFALAQTPGTGASQFKAGFLPAPRRLLSLETVTDYIVKLKPYAYSRPMDFTLILQAPRAFITPTTALLVIVSLLPYASLWGLTASLSLFFEPLPFVLSSGKIGALFTAPFLLSAAAVALPAFAPRWQANFTAKMHMGAIATGAALAFIGVLTFGLHLDAAMTPPLPDDSTAIPPTIFALEYLAPRVNLPAVSFVLGLLAAGASILDATAAPVIKHSTSFTGSNLIVVTRNTADMTAGVSCWRAMVAGIFVMATPNAVWWWDGLRAFSIGTSIALVVVAAVVATVWWLWGEGIRRWDGRVMGLVNLEGLKRGGSFFDLD</sequence>
<feature type="transmembrane region" description="Helical" evidence="7">
    <location>
        <begin position="541"/>
        <end position="564"/>
    </location>
</feature>
<keyword evidence="4 7" id="KW-1133">Transmembrane helix</keyword>
<evidence type="ECO:0000256" key="1">
    <source>
        <dbReference type="ARBA" id="ARBA00004141"/>
    </source>
</evidence>
<dbReference type="PANTHER" id="PTHR23502:SF68">
    <property type="entry name" value="MULTIDRUG TRANSPORTER, PUTATIVE (AFU_ORTHOLOGUE AFUA_3G01120)-RELATED"/>
    <property type="match status" value="1"/>
</dbReference>
<feature type="transmembrane region" description="Helical" evidence="7">
    <location>
        <begin position="585"/>
        <end position="611"/>
    </location>
</feature>
<dbReference type="EMBL" id="MU855351">
    <property type="protein sequence ID" value="KAK3905631.1"/>
    <property type="molecule type" value="Genomic_DNA"/>
</dbReference>
<feature type="region of interest" description="Disordered" evidence="6">
    <location>
        <begin position="1"/>
        <end position="117"/>
    </location>
</feature>
<reference evidence="8" key="2">
    <citation type="submission" date="2023-05" db="EMBL/GenBank/DDBJ databases">
        <authorList>
            <consortium name="Lawrence Berkeley National Laboratory"/>
            <person name="Steindorff A."/>
            <person name="Hensen N."/>
            <person name="Bonometti L."/>
            <person name="Westerberg I."/>
            <person name="Brannstrom I.O."/>
            <person name="Guillou S."/>
            <person name="Cros-Aarteil S."/>
            <person name="Calhoun S."/>
            <person name="Haridas S."/>
            <person name="Kuo A."/>
            <person name="Mondo S."/>
            <person name="Pangilinan J."/>
            <person name="Riley R."/>
            <person name="Labutti K."/>
            <person name="Andreopoulos B."/>
            <person name="Lipzen A."/>
            <person name="Chen C."/>
            <person name="Yanf M."/>
            <person name="Daum C."/>
            <person name="Ng V."/>
            <person name="Clum A."/>
            <person name="Ohm R."/>
            <person name="Martin F."/>
            <person name="Silar P."/>
            <person name="Natvig D."/>
            <person name="Lalanne C."/>
            <person name="Gautier V."/>
            <person name="Ament-Velasquez S.L."/>
            <person name="Kruys A."/>
            <person name="Hutchinson M.I."/>
            <person name="Powell A.J."/>
            <person name="Barry K."/>
            <person name="Miller A.N."/>
            <person name="Grigoriev I.V."/>
            <person name="Debuchy R."/>
            <person name="Gladieux P."/>
            <person name="Thoren M.H."/>
            <person name="Johannesson H."/>
        </authorList>
    </citation>
    <scope>NUCLEOTIDE SEQUENCE</scope>
    <source>
        <strain evidence="8">CBS 103.79</strain>
    </source>
</reference>
<gene>
    <name evidence="8" type="ORF">C8A05DRAFT_12556</name>
</gene>
<dbReference type="AlphaFoldDB" id="A0AAN6RXD5"/>
<keyword evidence="5 7" id="KW-0472">Membrane</keyword>
<keyword evidence="3 7" id="KW-0812">Transmembrane</keyword>
<organism evidence="8 9">
    <name type="scientific">Staphylotrichum tortipilum</name>
    <dbReference type="NCBI Taxonomy" id="2831512"/>
    <lineage>
        <taxon>Eukaryota</taxon>
        <taxon>Fungi</taxon>
        <taxon>Dikarya</taxon>
        <taxon>Ascomycota</taxon>
        <taxon>Pezizomycotina</taxon>
        <taxon>Sordariomycetes</taxon>
        <taxon>Sordariomycetidae</taxon>
        <taxon>Sordariales</taxon>
        <taxon>Chaetomiaceae</taxon>
        <taxon>Staphylotrichum</taxon>
    </lineage>
</organism>
<evidence type="ECO:0000256" key="6">
    <source>
        <dbReference type="SAM" id="MobiDB-lite"/>
    </source>
</evidence>
<feature type="transmembrane region" description="Helical" evidence="7">
    <location>
        <begin position="486"/>
        <end position="508"/>
    </location>
</feature>
<dbReference type="InterPro" id="IPR036259">
    <property type="entry name" value="MFS_trans_sf"/>
</dbReference>
<evidence type="ECO:0000256" key="5">
    <source>
        <dbReference type="ARBA" id="ARBA00023136"/>
    </source>
</evidence>
<keyword evidence="9" id="KW-1185">Reference proteome</keyword>
<feature type="transmembrane region" description="Helical" evidence="7">
    <location>
        <begin position="417"/>
        <end position="441"/>
    </location>
</feature>
<feature type="transmembrane region" description="Helical" evidence="7">
    <location>
        <begin position="617"/>
        <end position="639"/>
    </location>
</feature>
<dbReference type="GO" id="GO:0022857">
    <property type="term" value="F:transmembrane transporter activity"/>
    <property type="evidence" value="ECO:0007669"/>
    <property type="project" value="InterPro"/>
</dbReference>